<dbReference type="RefSeq" id="WP_129079067.1">
    <property type="nucleotide sequence ID" value="NZ_QOUX01000045.1"/>
</dbReference>
<dbReference type="EMBL" id="QOUX01000045">
    <property type="protein sequence ID" value="RXI99556.1"/>
    <property type="molecule type" value="Genomic_DNA"/>
</dbReference>
<accession>A0A4Q0VQW9</accession>
<keyword evidence="4" id="KW-1185">Reference proteome</keyword>
<gene>
    <name evidence="3" type="ORF">DS745_15210</name>
</gene>
<evidence type="ECO:0000259" key="2">
    <source>
        <dbReference type="Pfam" id="PF14020"/>
    </source>
</evidence>
<feature type="domain" description="DUF4236" evidence="2">
    <location>
        <begin position="3"/>
        <end position="56"/>
    </location>
</feature>
<organism evidence="3 4">
    <name type="scientific">Anaerobacillus alkaliphilus</name>
    <dbReference type="NCBI Taxonomy" id="1548597"/>
    <lineage>
        <taxon>Bacteria</taxon>
        <taxon>Bacillati</taxon>
        <taxon>Bacillota</taxon>
        <taxon>Bacilli</taxon>
        <taxon>Bacillales</taxon>
        <taxon>Bacillaceae</taxon>
        <taxon>Anaerobacillus</taxon>
    </lineage>
</organism>
<sequence>MAFRFQKRVRVAPGLRLNISKRGVSTSFGKRGVSVTLGRRGLYGNLGLPGSGLSYRSRLDKPSANTWYENDTKNMPKTVSLKYNKKNHTLLFVDENDQLLAPEIEREIKREYADDIQLMYEHKEKKINLQTTKLLHLHKDILPERSPKELNELAANTVPFELTKPNKIEITEELRVEFEEGLNFYEKLRLLLPTRRKAFTEKVNHEAEIQFQLELKQFEQALAEHEEQKRQRLVQVEKVITGDLSAMGQWLEYFLSELDFPLETNVSYDILAAETVYLDVDLPQLEEIPLTTAEILRSGKLKIHKKSQRELRENYAMMVGGTALYLCSYVFSLLPTCKTIIISGYTQVTNKATGHLDDQYIYSLKVDKGVFYSLNFLEVHPITAFDNFEPIMNATKTYIFREITPYEPVK</sequence>
<dbReference type="Pfam" id="PF14020">
    <property type="entry name" value="DUF4236"/>
    <property type="match status" value="1"/>
</dbReference>
<evidence type="ECO:0000313" key="3">
    <source>
        <dbReference type="EMBL" id="RXI99556.1"/>
    </source>
</evidence>
<name>A0A4Q0VQW9_9BACI</name>
<dbReference type="AlphaFoldDB" id="A0A4Q0VQW9"/>
<dbReference type="InterPro" id="IPR025330">
    <property type="entry name" value="DUF4236"/>
</dbReference>
<evidence type="ECO:0000256" key="1">
    <source>
        <dbReference type="SAM" id="Coils"/>
    </source>
</evidence>
<comment type="caution">
    <text evidence="3">The sequence shown here is derived from an EMBL/GenBank/DDBJ whole genome shotgun (WGS) entry which is preliminary data.</text>
</comment>
<protein>
    <submittedName>
        <fullName evidence="3">DUF4236 domain-containing protein</fullName>
    </submittedName>
</protein>
<evidence type="ECO:0000313" key="4">
    <source>
        <dbReference type="Proteomes" id="UP000290649"/>
    </source>
</evidence>
<keyword evidence="1" id="KW-0175">Coiled coil</keyword>
<feature type="coiled-coil region" evidence="1">
    <location>
        <begin position="208"/>
        <end position="235"/>
    </location>
</feature>
<dbReference type="OrthoDB" id="983149at2"/>
<reference evidence="3 4" key="1">
    <citation type="journal article" date="2019" name="Int. J. Syst. Evol. Microbiol.">
        <title>Anaerobacillus alkaliphilus sp. nov., a novel alkaliphilic and moderately halophilic bacterium.</title>
        <authorList>
            <person name="Borsodi A.K."/>
            <person name="Aszalos J.M."/>
            <person name="Bihari P."/>
            <person name="Nagy I."/>
            <person name="Schumann P."/>
            <person name="Sproer C."/>
            <person name="Kovacs A.L."/>
            <person name="Boka K."/>
            <person name="Dobosy P."/>
            <person name="Ovari M."/>
            <person name="Szili-Kovacs T."/>
            <person name="Toth E."/>
        </authorList>
    </citation>
    <scope>NUCLEOTIDE SEQUENCE [LARGE SCALE GENOMIC DNA]</scope>
    <source>
        <strain evidence="3 4">B16-10</strain>
    </source>
</reference>
<proteinExistence type="predicted"/>
<dbReference type="Proteomes" id="UP000290649">
    <property type="component" value="Unassembled WGS sequence"/>
</dbReference>